<reference evidence="3 4" key="1">
    <citation type="submission" date="2024-03" db="EMBL/GenBank/DDBJ databases">
        <title>The Acrasis kona genome and developmental transcriptomes reveal deep origins of eukaryotic multicellular pathways.</title>
        <authorList>
            <person name="Sheikh S."/>
            <person name="Fu C.-J."/>
            <person name="Brown M.W."/>
            <person name="Baldauf S.L."/>
        </authorList>
    </citation>
    <scope>NUCLEOTIDE SEQUENCE [LARGE SCALE GENOMIC DNA]</scope>
    <source>
        <strain evidence="3 4">ATCC MYA-3509</strain>
    </source>
</reference>
<evidence type="ECO:0000313" key="4">
    <source>
        <dbReference type="Proteomes" id="UP001431209"/>
    </source>
</evidence>
<dbReference type="PROSITE" id="PS51419">
    <property type="entry name" value="RAB"/>
    <property type="match status" value="1"/>
</dbReference>
<dbReference type="InterPro" id="IPR027417">
    <property type="entry name" value="P-loop_NTPase"/>
</dbReference>
<dbReference type="PROSITE" id="PS51421">
    <property type="entry name" value="RAS"/>
    <property type="match status" value="1"/>
</dbReference>
<protein>
    <submittedName>
        <fullName evidence="3">Ras-related protein Rac</fullName>
    </submittedName>
</protein>
<dbReference type="EMBL" id="JAOPGA020000730">
    <property type="protein sequence ID" value="KAL0481079.1"/>
    <property type="molecule type" value="Genomic_DNA"/>
</dbReference>
<dbReference type="NCBIfam" id="TIGR00231">
    <property type="entry name" value="small_GTP"/>
    <property type="match status" value="1"/>
</dbReference>
<dbReference type="SUPFAM" id="SSF52540">
    <property type="entry name" value="P-loop containing nucleoside triphosphate hydrolases"/>
    <property type="match status" value="1"/>
</dbReference>
<keyword evidence="4" id="KW-1185">Reference proteome</keyword>
<dbReference type="AlphaFoldDB" id="A0AAW2YWP7"/>
<dbReference type="Proteomes" id="UP001431209">
    <property type="component" value="Unassembled WGS sequence"/>
</dbReference>
<dbReference type="GO" id="GO:0005525">
    <property type="term" value="F:GTP binding"/>
    <property type="evidence" value="ECO:0007669"/>
    <property type="project" value="UniProtKB-KW"/>
</dbReference>
<dbReference type="SMART" id="SM00174">
    <property type="entry name" value="RHO"/>
    <property type="match status" value="1"/>
</dbReference>
<comment type="caution">
    <text evidence="3">The sequence shown here is derived from an EMBL/GenBank/DDBJ whole genome shotgun (WGS) entry which is preliminary data.</text>
</comment>
<name>A0AAW2YWP7_9EUKA</name>
<dbReference type="SMART" id="SM00175">
    <property type="entry name" value="RAB"/>
    <property type="match status" value="1"/>
</dbReference>
<dbReference type="InterPro" id="IPR003578">
    <property type="entry name" value="Small_GTPase_Rho"/>
</dbReference>
<evidence type="ECO:0000256" key="2">
    <source>
        <dbReference type="ARBA" id="ARBA00023134"/>
    </source>
</evidence>
<dbReference type="Pfam" id="PF00071">
    <property type="entry name" value="Ras"/>
    <property type="match status" value="1"/>
</dbReference>
<evidence type="ECO:0000256" key="1">
    <source>
        <dbReference type="ARBA" id="ARBA00022741"/>
    </source>
</evidence>
<dbReference type="GO" id="GO:0007264">
    <property type="term" value="P:small GTPase-mediated signal transduction"/>
    <property type="evidence" value="ECO:0007669"/>
    <property type="project" value="InterPro"/>
</dbReference>
<keyword evidence="1" id="KW-0547">Nucleotide-binding</keyword>
<dbReference type="PANTHER" id="PTHR24072">
    <property type="entry name" value="RHO FAMILY GTPASE"/>
    <property type="match status" value="1"/>
</dbReference>
<dbReference type="InterPro" id="IPR001806">
    <property type="entry name" value="Small_GTPase"/>
</dbReference>
<keyword evidence="2" id="KW-0342">GTP-binding</keyword>
<dbReference type="PRINTS" id="PR00449">
    <property type="entry name" value="RASTRNSFRMNG"/>
</dbReference>
<evidence type="ECO:0000313" key="3">
    <source>
        <dbReference type="EMBL" id="KAL0481079.1"/>
    </source>
</evidence>
<sequence>KTKSQKAIRILVIGDEDVGKTCFTESFLKKKYSKKAPGSIDDAVHTVDIDELPYDLTFSEFNTRKLSPQEQKKVYSGVNVVLVCYSTVDKNSFEYCEKLMKQTWDIVDNTPILLVGLKKDRRDQRKGKQFVNVQDAEKLASSYGCKNLDCSAKTMQGVNQVFEVAIHEYYKETLKNSGAQCKCVIM</sequence>
<organism evidence="3 4">
    <name type="scientific">Acrasis kona</name>
    <dbReference type="NCBI Taxonomy" id="1008807"/>
    <lineage>
        <taxon>Eukaryota</taxon>
        <taxon>Discoba</taxon>
        <taxon>Heterolobosea</taxon>
        <taxon>Tetramitia</taxon>
        <taxon>Eutetramitia</taxon>
        <taxon>Acrasidae</taxon>
        <taxon>Acrasis</taxon>
    </lineage>
</organism>
<dbReference type="GO" id="GO:0003924">
    <property type="term" value="F:GTPase activity"/>
    <property type="evidence" value="ECO:0007669"/>
    <property type="project" value="InterPro"/>
</dbReference>
<dbReference type="InterPro" id="IPR005225">
    <property type="entry name" value="Small_GTP-bd"/>
</dbReference>
<proteinExistence type="predicted"/>
<gene>
    <name evidence="3" type="ORF">AKO1_012855</name>
</gene>
<accession>A0AAW2YWP7</accession>
<dbReference type="Gene3D" id="3.40.50.300">
    <property type="entry name" value="P-loop containing nucleotide triphosphate hydrolases"/>
    <property type="match status" value="1"/>
</dbReference>
<feature type="non-terminal residue" evidence="3">
    <location>
        <position position="1"/>
    </location>
</feature>
<dbReference type="SMART" id="SM00173">
    <property type="entry name" value="RAS"/>
    <property type="match status" value="1"/>
</dbReference>